<proteinExistence type="predicted"/>
<evidence type="ECO:0000259" key="1">
    <source>
        <dbReference type="Pfam" id="PF03372"/>
    </source>
</evidence>
<name>A0AAV6JXB0_9ERIC</name>
<dbReference type="PANTHER" id="PTHR33710:SF79">
    <property type="entry name" value="OS06G0205337 PROTEIN"/>
    <property type="match status" value="1"/>
</dbReference>
<dbReference type="InterPro" id="IPR005135">
    <property type="entry name" value="Endo/exonuclease/phosphatase"/>
</dbReference>
<dbReference type="InterPro" id="IPR036691">
    <property type="entry name" value="Endo/exonu/phosph_ase_sf"/>
</dbReference>
<dbReference type="Proteomes" id="UP000823749">
    <property type="component" value="Chromosome 6"/>
</dbReference>
<comment type="caution">
    <text evidence="2">The sequence shown here is derived from an EMBL/GenBank/DDBJ whole genome shotgun (WGS) entry which is preliminary data.</text>
</comment>
<evidence type="ECO:0000313" key="3">
    <source>
        <dbReference type="Proteomes" id="UP000823749"/>
    </source>
</evidence>
<reference evidence="2 3" key="1">
    <citation type="submission" date="2020-08" db="EMBL/GenBank/DDBJ databases">
        <title>Plant Genome Project.</title>
        <authorList>
            <person name="Zhang R.-G."/>
        </authorList>
    </citation>
    <scope>NUCLEOTIDE SEQUENCE [LARGE SCALE GENOMIC DNA]</scope>
    <source>
        <strain evidence="2">WSP0</strain>
        <tissue evidence="2">Leaf</tissue>
    </source>
</reference>
<dbReference type="PANTHER" id="PTHR33710">
    <property type="entry name" value="BNAC02G09200D PROTEIN"/>
    <property type="match status" value="1"/>
</dbReference>
<dbReference type="SUPFAM" id="SSF56219">
    <property type="entry name" value="DNase I-like"/>
    <property type="match status" value="1"/>
</dbReference>
<keyword evidence="3" id="KW-1185">Reference proteome</keyword>
<gene>
    <name evidence="2" type="ORF">RHGRI_017304</name>
</gene>
<feature type="domain" description="Endonuclease/exonuclease/phosphatase" evidence="1">
    <location>
        <begin position="25"/>
        <end position="178"/>
    </location>
</feature>
<protein>
    <recommendedName>
        <fullName evidence="1">Endonuclease/exonuclease/phosphatase domain-containing protein</fullName>
    </recommendedName>
</protein>
<accession>A0AAV6JXB0</accession>
<evidence type="ECO:0000313" key="2">
    <source>
        <dbReference type="EMBL" id="KAG5544809.1"/>
    </source>
</evidence>
<dbReference type="AlphaFoldDB" id="A0AAV6JXB0"/>
<dbReference type="Pfam" id="PF03372">
    <property type="entry name" value="Exo_endo_phos"/>
    <property type="match status" value="1"/>
</dbReference>
<sequence length="314" mass="36675">METKNKRDILEKLRSLRFNNGCYVDPEGTLGGLALWWSDDVILDVRFKSKNMFRCVVNWPRVSSPWLVTFVYAPPIWNHRLEFWNSLKMVARENNYPWLCVGDLNDYESQAEKQGGNPCSRGRLDHFHSMILECEFMDLEFNGPCYTWSNNQGGDNNIRIRLDRALASVAWRNLFPLSQVMHELRVGSDYCPLLIKCCVPLKRVPFSFKFESKWSTHSECMQVISRVWDTQQGGSDLFVLAQKLKKCKATLLDWSRRVFGKDKLKLLQSNLKALQLLPFSQDSQENFLKEREILKEIEILLLCKRVFRCALYGG</sequence>
<organism evidence="2 3">
    <name type="scientific">Rhododendron griersonianum</name>
    <dbReference type="NCBI Taxonomy" id="479676"/>
    <lineage>
        <taxon>Eukaryota</taxon>
        <taxon>Viridiplantae</taxon>
        <taxon>Streptophyta</taxon>
        <taxon>Embryophyta</taxon>
        <taxon>Tracheophyta</taxon>
        <taxon>Spermatophyta</taxon>
        <taxon>Magnoliopsida</taxon>
        <taxon>eudicotyledons</taxon>
        <taxon>Gunneridae</taxon>
        <taxon>Pentapetalae</taxon>
        <taxon>asterids</taxon>
        <taxon>Ericales</taxon>
        <taxon>Ericaceae</taxon>
        <taxon>Ericoideae</taxon>
        <taxon>Rhodoreae</taxon>
        <taxon>Rhododendron</taxon>
    </lineage>
</organism>
<dbReference type="Gene3D" id="3.60.10.10">
    <property type="entry name" value="Endonuclease/exonuclease/phosphatase"/>
    <property type="match status" value="1"/>
</dbReference>
<dbReference type="EMBL" id="JACTNZ010000006">
    <property type="protein sequence ID" value="KAG5544809.1"/>
    <property type="molecule type" value="Genomic_DNA"/>
</dbReference>